<proteinExistence type="predicted"/>
<accession>A0AAQ3WLS3</accession>
<dbReference type="InterPro" id="IPR027806">
    <property type="entry name" value="HARBI1_dom"/>
</dbReference>
<dbReference type="Pfam" id="PF26138">
    <property type="entry name" value="DUF8040"/>
    <property type="match status" value="1"/>
</dbReference>
<dbReference type="Pfam" id="PF13359">
    <property type="entry name" value="DDE_Tnp_4"/>
    <property type="match status" value="1"/>
</dbReference>
<feature type="region of interest" description="Disordered" evidence="3">
    <location>
        <begin position="575"/>
        <end position="638"/>
    </location>
</feature>
<evidence type="ECO:0000313" key="6">
    <source>
        <dbReference type="EMBL" id="WVZ66118.1"/>
    </source>
</evidence>
<protein>
    <recommendedName>
        <fullName evidence="8">DDE Tnp4 domain-containing protein</fullName>
    </recommendedName>
</protein>
<dbReference type="PANTHER" id="PTHR47624">
    <property type="entry name" value="OS01G0204900 PROTEIN"/>
    <property type="match status" value="1"/>
</dbReference>
<evidence type="ECO:0000259" key="4">
    <source>
        <dbReference type="Pfam" id="PF13359"/>
    </source>
</evidence>
<keyword evidence="7" id="KW-1185">Reference proteome</keyword>
<name>A0AAQ3WLS3_PASNO</name>
<evidence type="ECO:0000259" key="5">
    <source>
        <dbReference type="Pfam" id="PF26138"/>
    </source>
</evidence>
<gene>
    <name evidence="6" type="ORF">U9M48_015391</name>
</gene>
<feature type="compositionally biased region" description="Polar residues" evidence="3">
    <location>
        <begin position="598"/>
        <end position="614"/>
    </location>
</feature>
<sequence length="723" mass="83871">MARGSADLPAARPCSVHKLVLDCCCFLLQIGAGRELKSWPTSPRQMENLLDFHRKLAFMVACMVAYWATIIYLNNRSNPVSYSIIEKNRDIMNYLEKLYCGQDSDCVNLLRMSKHVFFKLCSNFRTMHALRHKWHCSVEEQVAMFLQTVGHKKKNRDIKFHFTRSSETVSRYFNEVLYAIGQIGPEMLRHRSNDVPSKIRNNPRFYPYFEDCIGAIDGTHIPCNVPATMADRFRGRKPFTTQNVLVAVDFDLMFTYVSAGWEGSAHDSTVLRHSLDHHNGLRVPEGKYYLADAGYAAMPGFLPPYRQVRYHLREWIGNRPQTPQELFNLRHSSLRTTVERAFGTLKNRFKVLMSRPYYPFATQVRVVIACCILHNWILQNGGPDRFVYSEDLWRQLYPRSSHFRQDTRTEQRQMTQLRDSIVNRMFENRHLEMSGNNVIWQPKEVEDLLLYFKEKIQVSGKATVFKDVHHEECARRINEKYGTNFTGKQVYYKYHKLKGEWKCILEAKAASGASFDDVQKKIIYDEIEVVKMKAVNRAKYYNVPIPLYDEMEFVFSGKPATGEFSVLQVPFDHPPKYGEDETIGSRRSTQEQDDVNADPSQYYDSDTLPGSDSPSFVGPKRKSEEKEKRGKRSKRDNSVVQEVTGAMNNMSATMRFTHVTDPNESIYKAIDEMQEYPLLVRLDLQTFLAEHSNIASMLKGWPEEAIKQWVAQWVLGHYPPATS</sequence>
<dbReference type="Proteomes" id="UP001341281">
    <property type="component" value="Chromosome 03"/>
</dbReference>
<reference evidence="6 7" key="1">
    <citation type="submission" date="2024-02" db="EMBL/GenBank/DDBJ databases">
        <title>High-quality chromosome-scale genome assembly of Pensacola bahiagrass (Paspalum notatum Flugge var. saurae).</title>
        <authorList>
            <person name="Vega J.M."/>
            <person name="Podio M."/>
            <person name="Orjuela J."/>
            <person name="Siena L.A."/>
            <person name="Pessino S.C."/>
            <person name="Combes M.C."/>
            <person name="Mariac C."/>
            <person name="Albertini E."/>
            <person name="Pupilli F."/>
            <person name="Ortiz J.P.A."/>
            <person name="Leblanc O."/>
        </authorList>
    </citation>
    <scope>NUCLEOTIDE SEQUENCE [LARGE SCALE GENOMIC DNA]</scope>
    <source>
        <strain evidence="6">R1</strain>
        <tissue evidence="6">Leaf</tissue>
    </source>
</reference>
<keyword evidence="2" id="KW-0479">Metal-binding</keyword>
<evidence type="ECO:0000256" key="3">
    <source>
        <dbReference type="SAM" id="MobiDB-lite"/>
    </source>
</evidence>
<feature type="domain" description="DDE Tnp4" evidence="4">
    <location>
        <begin position="216"/>
        <end position="375"/>
    </location>
</feature>
<evidence type="ECO:0000313" key="7">
    <source>
        <dbReference type="Proteomes" id="UP001341281"/>
    </source>
</evidence>
<dbReference type="InterPro" id="IPR058353">
    <property type="entry name" value="DUF8040"/>
</dbReference>
<evidence type="ECO:0008006" key="8">
    <source>
        <dbReference type="Google" id="ProtNLM"/>
    </source>
</evidence>
<evidence type="ECO:0000256" key="1">
    <source>
        <dbReference type="ARBA" id="ARBA00001968"/>
    </source>
</evidence>
<evidence type="ECO:0000256" key="2">
    <source>
        <dbReference type="ARBA" id="ARBA00022723"/>
    </source>
</evidence>
<comment type="cofactor">
    <cofactor evidence="1">
        <name>a divalent metal cation</name>
        <dbReference type="ChEBI" id="CHEBI:60240"/>
    </cofactor>
</comment>
<organism evidence="6 7">
    <name type="scientific">Paspalum notatum var. saurae</name>
    <dbReference type="NCBI Taxonomy" id="547442"/>
    <lineage>
        <taxon>Eukaryota</taxon>
        <taxon>Viridiplantae</taxon>
        <taxon>Streptophyta</taxon>
        <taxon>Embryophyta</taxon>
        <taxon>Tracheophyta</taxon>
        <taxon>Spermatophyta</taxon>
        <taxon>Magnoliopsida</taxon>
        <taxon>Liliopsida</taxon>
        <taxon>Poales</taxon>
        <taxon>Poaceae</taxon>
        <taxon>PACMAD clade</taxon>
        <taxon>Panicoideae</taxon>
        <taxon>Andropogonodae</taxon>
        <taxon>Paspaleae</taxon>
        <taxon>Paspalinae</taxon>
        <taxon>Paspalum</taxon>
    </lineage>
</organism>
<dbReference type="EMBL" id="CP144747">
    <property type="protein sequence ID" value="WVZ66118.1"/>
    <property type="molecule type" value="Genomic_DNA"/>
</dbReference>
<feature type="domain" description="DUF8040" evidence="5">
    <location>
        <begin position="93"/>
        <end position="180"/>
    </location>
</feature>
<dbReference type="AlphaFoldDB" id="A0AAQ3WLS3"/>
<dbReference type="GO" id="GO:0046872">
    <property type="term" value="F:metal ion binding"/>
    <property type="evidence" value="ECO:0007669"/>
    <property type="project" value="UniProtKB-KW"/>
</dbReference>
<dbReference type="PANTHER" id="PTHR47624:SF1">
    <property type="entry name" value="OS01G0204900 PROTEIN"/>
    <property type="match status" value="1"/>
</dbReference>